<dbReference type="EMBL" id="CBTB010000263">
    <property type="protein sequence ID" value="CDH34789.1"/>
    <property type="molecule type" value="Genomic_DNA"/>
</dbReference>
<dbReference type="Proteomes" id="UP000028480">
    <property type="component" value="Unassembled WGS sequence"/>
</dbReference>
<sequence length="44" mass="5458">MRKHEREIFTKIFIHKVINLSRKLLVTSTIFYHMLNNHHFLTYS</sequence>
<proteinExistence type="predicted"/>
<accession>A0A077QML0</accession>
<gene>
    <name evidence="1" type="ORF">XBI1_550007</name>
</gene>
<comment type="caution">
    <text evidence="1">The sequence shown here is derived from an EMBL/GenBank/DDBJ whole genome shotgun (WGS) entry which is preliminary data.</text>
</comment>
<dbReference type="AlphaFoldDB" id="A0A077QML0"/>
<evidence type="ECO:0000313" key="1">
    <source>
        <dbReference type="EMBL" id="CDH34789.1"/>
    </source>
</evidence>
<name>A0A077QML0_XENBV</name>
<dbReference type="HOGENOM" id="CLU_3223961_0_0_6"/>
<protein>
    <submittedName>
        <fullName evidence="1">Uncharacterized protein</fullName>
    </submittedName>
</protein>
<reference evidence="1" key="1">
    <citation type="submission" date="2013-07" db="EMBL/GenBank/DDBJ databases">
        <title>Sub-species coevolution in mutualistic symbiosis.</title>
        <authorList>
            <person name="Murfin K."/>
            <person name="Klassen J."/>
            <person name="Lee M."/>
            <person name="Forst S."/>
            <person name="Stock P."/>
            <person name="Goodrich-Blair H."/>
        </authorList>
    </citation>
    <scope>NUCLEOTIDE SEQUENCE [LARGE SCALE GENOMIC DNA]</scope>
    <source>
        <strain evidence="1">Intermedium</strain>
    </source>
</reference>
<organism evidence="1">
    <name type="scientific">Xenorhabdus bovienii str. Intermedium</name>
    <dbReference type="NCBI Taxonomy" id="1379677"/>
    <lineage>
        <taxon>Bacteria</taxon>
        <taxon>Pseudomonadati</taxon>
        <taxon>Pseudomonadota</taxon>
        <taxon>Gammaproteobacteria</taxon>
        <taxon>Enterobacterales</taxon>
        <taxon>Morganellaceae</taxon>
        <taxon>Xenorhabdus</taxon>
    </lineage>
</organism>